<organism evidence="2 3">
    <name type="scientific">Mangrovivirga halotolerans</name>
    <dbReference type="NCBI Taxonomy" id="2993936"/>
    <lineage>
        <taxon>Bacteria</taxon>
        <taxon>Pseudomonadati</taxon>
        <taxon>Bacteroidota</taxon>
        <taxon>Cytophagia</taxon>
        <taxon>Cytophagales</taxon>
        <taxon>Mangrovivirgaceae</taxon>
        <taxon>Mangrovivirga</taxon>
    </lineage>
</organism>
<dbReference type="Pfam" id="PF11750">
    <property type="entry name" value="DUF3307"/>
    <property type="match status" value="1"/>
</dbReference>
<keyword evidence="1" id="KW-0472">Membrane</keyword>
<feature type="transmembrane region" description="Helical" evidence="1">
    <location>
        <begin position="172"/>
        <end position="192"/>
    </location>
</feature>
<comment type="caution">
    <text evidence="2">The sequence shown here is derived from an EMBL/GenBank/DDBJ whole genome shotgun (WGS) entry which is preliminary data.</text>
</comment>
<evidence type="ECO:0000313" key="3">
    <source>
        <dbReference type="Proteomes" id="UP001209885"/>
    </source>
</evidence>
<evidence type="ECO:0000256" key="1">
    <source>
        <dbReference type="SAM" id="Phobius"/>
    </source>
</evidence>
<gene>
    <name evidence="2" type="ORF">OO013_08765</name>
</gene>
<evidence type="ECO:0000313" key="2">
    <source>
        <dbReference type="EMBL" id="MCX2743955.1"/>
    </source>
</evidence>
<dbReference type="InterPro" id="IPR021737">
    <property type="entry name" value="Phage_phiKZ_Orf197"/>
</dbReference>
<dbReference type="RefSeq" id="WP_266056424.1">
    <property type="nucleotide sequence ID" value="NZ_JAPFQN010000005.1"/>
</dbReference>
<feature type="transmembrane region" description="Helical" evidence="1">
    <location>
        <begin position="87"/>
        <end position="107"/>
    </location>
</feature>
<feature type="transmembrane region" description="Helical" evidence="1">
    <location>
        <begin position="119"/>
        <end position="140"/>
    </location>
</feature>
<keyword evidence="3" id="KW-1185">Reference proteome</keyword>
<proteinExistence type="predicted"/>
<name>A0ABT3RQR4_9BACT</name>
<feature type="transmembrane region" description="Helical" evidence="1">
    <location>
        <begin position="38"/>
        <end position="67"/>
    </location>
</feature>
<accession>A0ABT3RQR4</accession>
<reference evidence="2 3" key="1">
    <citation type="submission" date="2022-11" db="EMBL/GenBank/DDBJ databases">
        <title>The characterization of three novel Bacteroidetes species and genomic analysis of their roles in tidal elemental geochemical cycles.</title>
        <authorList>
            <person name="Ma K."/>
        </authorList>
    </citation>
    <scope>NUCLEOTIDE SEQUENCE [LARGE SCALE GENOMIC DNA]</scope>
    <source>
        <strain evidence="2 3">M17</strain>
    </source>
</reference>
<dbReference type="EMBL" id="JAPFQN010000005">
    <property type="protein sequence ID" value="MCX2743955.1"/>
    <property type="molecule type" value="Genomic_DNA"/>
</dbReference>
<dbReference type="Proteomes" id="UP001209885">
    <property type="component" value="Unassembled WGS sequence"/>
</dbReference>
<sequence>MTLFLWLLTSHFMGDFLLQPKSWTIHKLKEKIFSSRLYIHILIHGVLASVVLFIDPFYWWIPILVMISHYLIDLGKIYSSKYFKSPLLFIIDQLLHIIVIVLLAYYVNPKVLNFNDIDLNSALLLIVVILFISNVSGVIVKELIKPFTPEANSDPNKSLSNAGKIIGILERLFVFIFVVTNHWEGVGFLIAAKSILRFGDLKEARSRKLTEYVLIGTLISFGLAFIGGLFYNYFVNII</sequence>
<keyword evidence="1" id="KW-0812">Transmembrane</keyword>
<protein>
    <submittedName>
        <fullName evidence="2">DUF3307 domain-containing protein</fullName>
    </submittedName>
</protein>
<keyword evidence="1" id="KW-1133">Transmembrane helix</keyword>
<feature type="transmembrane region" description="Helical" evidence="1">
    <location>
        <begin position="212"/>
        <end position="234"/>
    </location>
</feature>